<feature type="domain" description="Aminoacyl-transfer RNA synthetases class-II family profile" evidence="14">
    <location>
        <begin position="143"/>
        <end position="441"/>
    </location>
</feature>
<dbReference type="NCBIfam" id="TIGR00414">
    <property type="entry name" value="serS"/>
    <property type="match status" value="1"/>
</dbReference>
<dbReference type="STRING" id="50376.A0A517L0H2"/>
<dbReference type="EMBL" id="CP042186">
    <property type="protein sequence ID" value="QDS69119.1"/>
    <property type="molecule type" value="Genomic_DNA"/>
</dbReference>
<name>A0A517L0H2_9PEZI</name>
<dbReference type="InterPro" id="IPR002314">
    <property type="entry name" value="aa-tRNA-synt_IIb"/>
</dbReference>
<dbReference type="InterPro" id="IPR015866">
    <property type="entry name" value="Ser-tRNA-synth_1_N"/>
</dbReference>
<keyword evidence="4" id="KW-0547">Nucleotide-binding</keyword>
<dbReference type="GO" id="GO:0005524">
    <property type="term" value="F:ATP binding"/>
    <property type="evidence" value="ECO:0007669"/>
    <property type="project" value="UniProtKB-KW"/>
</dbReference>
<evidence type="ECO:0000256" key="8">
    <source>
        <dbReference type="ARBA" id="ARBA00031113"/>
    </source>
</evidence>
<feature type="binding site" evidence="10">
    <location>
        <position position="405"/>
    </location>
    <ligand>
        <name>L-serine</name>
        <dbReference type="ChEBI" id="CHEBI:33384"/>
    </ligand>
</feature>
<evidence type="ECO:0000256" key="7">
    <source>
        <dbReference type="ARBA" id="ARBA00023146"/>
    </source>
</evidence>
<dbReference type="InterPro" id="IPR002317">
    <property type="entry name" value="Ser-tRNA-ligase_type_1"/>
</dbReference>
<organism evidence="15 16">
    <name type="scientific">Venturia effusa</name>
    <dbReference type="NCBI Taxonomy" id="50376"/>
    <lineage>
        <taxon>Eukaryota</taxon>
        <taxon>Fungi</taxon>
        <taxon>Dikarya</taxon>
        <taxon>Ascomycota</taxon>
        <taxon>Pezizomycotina</taxon>
        <taxon>Dothideomycetes</taxon>
        <taxon>Pleosporomycetidae</taxon>
        <taxon>Venturiales</taxon>
        <taxon>Venturiaceae</taxon>
        <taxon>Venturia</taxon>
    </lineage>
</organism>
<dbReference type="InterPro" id="IPR010978">
    <property type="entry name" value="tRNA-bd_arm"/>
</dbReference>
<gene>
    <name evidence="15" type="ORF">FKW77_010318</name>
</gene>
<dbReference type="Proteomes" id="UP000316270">
    <property type="component" value="Chromosome 2"/>
</dbReference>
<evidence type="ECO:0000256" key="1">
    <source>
        <dbReference type="ARBA" id="ARBA00010728"/>
    </source>
</evidence>
<evidence type="ECO:0000256" key="2">
    <source>
        <dbReference type="ARBA" id="ARBA00012840"/>
    </source>
</evidence>
<keyword evidence="3" id="KW-0436">Ligase</keyword>
<evidence type="ECO:0000256" key="12">
    <source>
        <dbReference type="SAM" id="Coils"/>
    </source>
</evidence>
<keyword evidence="12" id="KW-0175">Coiled coil</keyword>
<keyword evidence="7" id="KW-0030">Aminoacyl-tRNA synthetase</keyword>
<dbReference type="GO" id="GO:0004828">
    <property type="term" value="F:serine-tRNA ligase activity"/>
    <property type="evidence" value="ECO:0007669"/>
    <property type="project" value="UniProtKB-EC"/>
</dbReference>
<feature type="compositionally biased region" description="Basic and acidic residues" evidence="13">
    <location>
        <begin position="123"/>
        <end position="136"/>
    </location>
</feature>
<dbReference type="InterPro" id="IPR045864">
    <property type="entry name" value="aa-tRNA-synth_II/BPL/LPL"/>
</dbReference>
<keyword evidence="16" id="KW-1185">Reference proteome</keyword>
<dbReference type="Pfam" id="PF02403">
    <property type="entry name" value="Seryl_tRNA_N"/>
    <property type="match status" value="1"/>
</dbReference>
<dbReference type="InterPro" id="IPR033729">
    <property type="entry name" value="SerRS_core"/>
</dbReference>
<reference evidence="15 16" key="1">
    <citation type="submission" date="2019-07" db="EMBL/GenBank/DDBJ databases">
        <title>Finished genome of Venturia effusa.</title>
        <authorList>
            <person name="Young C.A."/>
            <person name="Cox M.P."/>
            <person name="Ganley A.R.D."/>
            <person name="David W.J."/>
        </authorList>
    </citation>
    <scope>NUCLEOTIDE SEQUENCE [LARGE SCALE GENOMIC DNA]</scope>
    <source>
        <strain evidence="16">albino</strain>
    </source>
</reference>
<evidence type="ECO:0000256" key="3">
    <source>
        <dbReference type="ARBA" id="ARBA00022598"/>
    </source>
</evidence>
<dbReference type="PIRSF" id="PIRSF001529">
    <property type="entry name" value="Ser-tRNA-synth_IIa"/>
    <property type="match status" value="1"/>
</dbReference>
<dbReference type="SUPFAM" id="SSF55681">
    <property type="entry name" value="Class II aaRS and biotin synthetases"/>
    <property type="match status" value="1"/>
</dbReference>
<evidence type="ECO:0000256" key="9">
    <source>
        <dbReference type="ARBA" id="ARBA00034892"/>
    </source>
</evidence>
<evidence type="ECO:0000256" key="11">
    <source>
        <dbReference type="PIRSR" id="PIRSR001529-2"/>
    </source>
</evidence>
<dbReference type="FunFam" id="3.30.930.10:FF:000026">
    <property type="entry name" value="Seryl-tRNA synthetase, cytoplasmic"/>
    <property type="match status" value="1"/>
</dbReference>
<feature type="binding site" evidence="10">
    <location>
        <position position="271"/>
    </location>
    <ligand>
        <name>L-serine</name>
        <dbReference type="ChEBI" id="CHEBI:33384"/>
    </ligand>
</feature>
<feature type="binding site" evidence="11">
    <location>
        <begin position="287"/>
        <end position="290"/>
    </location>
    <ligand>
        <name>ATP</name>
        <dbReference type="ChEBI" id="CHEBI:30616"/>
    </ligand>
</feature>
<dbReference type="InterPro" id="IPR006195">
    <property type="entry name" value="aa-tRNA-synth_II"/>
</dbReference>
<feature type="region of interest" description="Disordered" evidence="13">
    <location>
        <begin position="115"/>
        <end position="136"/>
    </location>
</feature>
<dbReference type="CDD" id="cd00770">
    <property type="entry name" value="SerRS_core"/>
    <property type="match status" value="1"/>
</dbReference>
<feature type="binding site" evidence="10">
    <location>
        <position position="294"/>
    </location>
    <ligand>
        <name>L-serine</name>
        <dbReference type="ChEBI" id="CHEBI:33384"/>
    </ligand>
</feature>
<evidence type="ECO:0000256" key="10">
    <source>
        <dbReference type="PIRSR" id="PIRSR001529-1"/>
    </source>
</evidence>
<dbReference type="Gene3D" id="1.10.287.40">
    <property type="entry name" value="Serine-tRNA synthetase, tRNA binding domain"/>
    <property type="match status" value="1"/>
</dbReference>
<feature type="binding site" evidence="11">
    <location>
        <begin position="358"/>
        <end position="361"/>
    </location>
    <ligand>
        <name>ATP</name>
        <dbReference type="ChEBI" id="CHEBI:30616"/>
    </ligand>
</feature>
<evidence type="ECO:0000256" key="6">
    <source>
        <dbReference type="ARBA" id="ARBA00022917"/>
    </source>
</evidence>
<dbReference type="GO" id="GO:0006434">
    <property type="term" value="P:seryl-tRNA aminoacylation"/>
    <property type="evidence" value="ECO:0007669"/>
    <property type="project" value="InterPro"/>
</dbReference>
<proteinExistence type="inferred from homology"/>
<evidence type="ECO:0000256" key="13">
    <source>
        <dbReference type="SAM" id="MobiDB-lite"/>
    </source>
</evidence>
<evidence type="ECO:0000256" key="5">
    <source>
        <dbReference type="ARBA" id="ARBA00022840"/>
    </source>
</evidence>
<dbReference type="Gene3D" id="3.30.930.10">
    <property type="entry name" value="Bira Bifunctional Protein, Domain 2"/>
    <property type="match status" value="1"/>
</dbReference>
<accession>A0A517L0H2</accession>
<dbReference type="SUPFAM" id="SSF46589">
    <property type="entry name" value="tRNA-binding arm"/>
    <property type="match status" value="1"/>
</dbReference>
<dbReference type="PRINTS" id="PR00981">
    <property type="entry name" value="TRNASYNTHSER"/>
</dbReference>
<keyword evidence="6" id="KW-0648">Protein biosynthesis</keyword>
<evidence type="ECO:0000256" key="4">
    <source>
        <dbReference type="ARBA" id="ARBA00022741"/>
    </source>
</evidence>
<sequence>MLDINDFIVARGGNPDKIKESQRRRHKPEEIVDQVIELFEEQRKARYAVTQHGSAINANQKAIGEIKKAKGDATELLKKKADLEKEKADLEKAAVEKEVALRTLAKTVGNYVDDSVPVSNNEDNNKTERTWGDEQTKKEVKLSHHEVMLRLQAYDPIRGVKLIGHRGYCLTGYGVFLNQALINYGLEFLFNKGYTPNQPPFFLNRDQMAKTAQLSQFDEELYKVSEGEGNPDTDKYLIATSEQPLSCAHSSEWLSKDQVPIKYAGYSTCFRKEAGGHGRDAWGTFRVHQFEKVEQFIYCKPEDSVQHLEDMIATSEEFYKSLGLPYRVVSIVSGALNDAAAKKYDLEAWFPYQKEYKELVSCSNCTDYQTRELEVRYGQKITVDKKKGEKADPADERKTYVHALNATLCATERTLCGIMENYQTEDGLGFTVPEVLRKYIPGNPTYLPFTAELPEVVDKNKTAAKSKAKVTLPTR</sequence>
<keyword evidence="5 11" id="KW-0067">ATP-binding</keyword>
<dbReference type="PROSITE" id="PS50862">
    <property type="entry name" value="AA_TRNA_LIGASE_II"/>
    <property type="match status" value="1"/>
</dbReference>
<feature type="site" description="Important for serine binding" evidence="10">
    <location>
        <position position="407"/>
    </location>
</feature>
<comment type="similarity">
    <text evidence="1">Belongs to the class-II aminoacyl-tRNA synthetase family. Type-1 seryl-tRNA synthetase subfamily.</text>
</comment>
<feature type="coiled-coil region" evidence="12">
    <location>
        <begin position="66"/>
        <end position="103"/>
    </location>
</feature>
<dbReference type="EC" id="6.1.1.11" evidence="2"/>
<dbReference type="OrthoDB" id="10264585at2759"/>
<feature type="binding site" evidence="10">
    <location>
        <position position="240"/>
    </location>
    <ligand>
        <name>L-serine</name>
        <dbReference type="ChEBI" id="CHEBI:33384"/>
    </ligand>
</feature>
<evidence type="ECO:0000259" key="14">
    <source>
        <dbReference type="PROSITE" id="PS50862"/>
    </source>
</evidence>
<dbReference type="AlphaFoldDB" id="A0A517L0H2"/>
<dbReference type="Pfam" id="PF00587">
    <property type="entry name" value="tRNA-synt_2b"/>
    <property type="match status" value="1"/>
</dbReference>
<evidence type="ECO:0000313" key="16">
    <source>
        <dbReference type="Proteomes" id="UP000316270"/>
    </source>
</evidence>
<feature type="binding site" evidence="11">
    <location>
        <begin position="271"/>
        <end position="273"/>
    </location>
    <ligand>
        <name>ATP</name>
        <dbReference type="ChEBI" id="CHEBI:30616"/>
    </ligand>
</feature>
<dbReference type="PANTHER" id="PTHR11778">
    <property type="entry name" value="SERYL-TRNA SYNTHETASE"/>
    <property type="match status" value="1"/>
</dbReference>
<dbReference type="UniPathway" id="UPA00906">
    <property type="reaction ID" value="UER00895"/>
</dbReference>
<dbReference type="InterPro" id="IPR042103">
    <property type="entry name" value="SerRS_1_N_sf"/>
</dbReference>
<protein>
    <recommendedName>
        <fullName evidence="2">serine--tRNA ligase</fullName>
        <ecNumber evidence="2">6.1.1.11</ecNumber>
    </recommendedName>
    <alternativeName>
        <fullName evidence="8">Seryl-tRNA synthetase</fullName>
    </alternativeName>
    <alternativeName>
        <fullName evidence="9">Seryl-tRNA(Ser) synthetase</fullName>
    </alternativeName>
</protein>
<evidence type="ECO:0000313" key="15">
    <source>
        <dbReference type="EMBL" id="QDS69119.1"/>
    </source>
</evidence>